<evidence type="ECO:0000313" key="1">
    <source>
        <dbReference type="EMBL" id="RUT28110.1"/>
    </source>
</evidence>
<organism evidence="1 2">
    <name type="scientific">Paenibacillus zeisoli</name>
    <dbReference type="NCBI Taxonomy" id="2496267"/>
    <lineage>
        <taxon>Bacteria</taxon>
        <taxon>Bacillati</taxon>
        <taxon>Bacillota</taxon>
        <taxon>Bacilli</taxon>
        <taxon>Bacillales</taxon>
        <taxon>Paenibacillaceae</taxon>
        <taxon>Paenibacillus</taxon>
    </lineage>
</organism>
<dbReference type="SUPFAM" id="SSF109915">
    <property type="entry name" value="Hypothetical protein YhaI"/>
    <property type="match status" value="1"/>
</dbReference>
<comment type="caution">
    <text evidence="1">The sequence shown here is derived from an EMBL/GenBank/DDBJ whole genome shotgun (WGS) entry which is preliminary data.</text>
</comment>
<reference evidence="1 2" key="1">
    <citation type="submission" date="2018-12" db="EMBL/GenBank/DDBJ databases">
        <authorList>
            <person name="Sun L."/>
            <person name="Chen Z."/>
        </authorList>
    </citation>
    <scope>NUCLEOTIDE SEQUENCE [LARGE SCALE GENOMIC DNA]</scope>
    <source>
        <strain evidence="1 2">3-5-3</strain>
    </source>
</reference>
<dbReference type="OrthoDB" id="2909391at2"/>
<dbReference type="AlphaFoldDB" id="A0A433X294"/>
<name>A0A433X294_9BACL</name>
<keyword evidence="2" id="KW-1185">Reference proteome</keyword>
<evidence type="ECO:0000313" key="2">
    <source>
        <dbReference type="Proteomes" id="UP000272464"/>
    </source>
</evidence>
<proteinExistence type="predicted"/>
<accession>A0A433X294</accession>
<dbReference type="InterPro" id="IPR035945">
    <property type="entry name" value="YhaI-like_sf"/>
</dbReference>
<dbReference type="InterPro" id="IPR015058">
    <property type="entry name" value="DUF1878"/>
</dbReference>
<dbReference type="Proteomes" id="UP000272464">
    <property type="component" value="Unassembled WGS sequence"/>
</dbReference>
<dbReference type="Gene3D" id="1.10.3750.10">
    <property type="entry name" value="YhaI-like"/>
    <property type="match status" value="1"/>
</dbReference>
<dbReference type="EMBL" id="RZNX01000011">
    <property type="protein sequence ID" value="RUT28110.1"/>
    <property type="molecule type" value="Genomic_DNA"/>
</dbReference>
<protein>
    <submittedName>
        <fullName evidence="1">DUF1878 family protein</fullName>
    </submittedName>
</protein>
<dbReference type="Pfam" id="PF08963">
    <property type="entry name" value="DUF1878"/>
    <property type="match status" value="1"/>
</dbReference>
<sequence>MTIEARLELLTHQVNLLKRMIPSDAYPFFMFVLNHNFTEKQMDAILKILRILNWRFKQDYTSPPLHEIQELQDELSPYSINTDHLLRDAPPNLEEFSDLSKSVLGTNFQVDHLLLSLKGQHIFPPLCEFLLNQEPYS</sequence>
<dbReference type="RefSeq" id="WP_127200654.1">
    <property type="nucleotide sequence ID" value="NZ_RZNX01000011.1"/>
</dbReference>
<gene>
    <name evidence="1" type="ORF">EJP77_18015</name>
</gene>